<feature type="transmembrane region" description="Helical" evidence="12">
    <location>
        <begin position="176"/>
        <end position="199"/>
    </location>
</feature>
<dbReference type="NCBIfam" id="TIGR00826">
    <property type="entry name" value="EIIB_glc"/>
    <property type="match status" value="1"/>
</dbReference>
<dbReference type="InterPro" id="IPR036878">
    <property type="entry name" value="Glu_permease_IIB"/>
</dbReference>
<evidence type="ECO:0000256" key="8">
    <source>
        <dbReference type="ARBA" id="ARBA00022777"/>
    </source>
</evidence>
<dbReference type="InterPro" id="IPR010975">
    <property type="entry name" value="PTS_IIBC_a_glc"/>
</dbReference>
<dbReference type="CDD" id="cd00212">
    <property type="entry name" value="PTS_IIB_glc"/>
    <property type="match status" value="1"/>
</dbReference>
<dbReference type="Pfam" id="PF00367">
    <property type="entry name" value="PTS_EIIB"/>
    <property type="match status" value="1"/>
</dbReference>
<evidence type="ECO:0000256" key="2">
    <source>
        <dbReference type="ARBA" id="ARBA00022448"/>
    </source>
</evidence>
<keyword evidence="2" id="KW-0813">Transport</keyword>
<dbReference type="GO" id="GO:0009401">
    <property type="term" value="P:phosphoenolpyruvate-dependent sugar phosphotransferase system"/>
    <property type="evidence" value="ECO:0007669"/>
    <property type="project" value="UniProtKB-KW"/>
</dbReference>
<reference evidence="15 16" key="1">
    <citation type="submission" date="2019-09" db="EMBL/GenBank/DDBJ databases">
        <title>Complete genome sequence of Sporolactobacillus terrae 70-3.</title>
        <authorList>
            <person name="Tanaka N."/>
            <person name="Shiwa Y."/>
            <person name="Fujita N."/>
            <person name="Tanasupawat S."/>
        </authorList>
    </citation>
    <scope>NUCLEOTIDE SEQUENCE [LARGE SCALE GENOMIC DNA]</scope>
    <source>
        <strain evidence="15 16">70-3</strain>
    </source>
</reference>
<dbReference type="PANTHER" id="PTHR30009:SF12">
    <property type="entry name" value="PHOSPHOTRANSFERASE IIC COMPONENT GLVC"/>
    <property type="match status" value="1"/>
</dbReference>
<dbReference type="Pfam" id="PF02378">
    <property type="entry name" value="PTS_EIIC"/>
    <property type="match status" value="1"/>
</dbReference>
<dbReference type="EMBL" id="AP021853">
    <property type="protein sequence ID" value="BBN98856.1"/>
    <property type="molecule type" value="Genomic_DNA"/>
</dbReference>
<feature type="transmembrane region" description="Helical" evidence="12">
    <location>
        <begin position="277"/>
        <end position="297"/>
    </location>
</feature>
<evidence type="ECO:0000256" key="11">
    <source>
        <dbReference type="PROSITE-ProRule" id="PRU00421"/>
    </source>
</evidence>
<dbReference type="GO" id="GO:0005886">
    <property type="term" value="C:plasma membrane"/>
    <property type="evidence" value="ECO:0007669"/>
    <property type="project" value="UniProtKB-SubCell"/>
</dbReference>
<dbReference type="SUPFAM" id="SSF55604">
    <property type="entry name" value="Glucose permease domain IIB"/>
    <property type="match status" value="1"/>
</dbReference>
<evidence type="ECO:0000259" key="14">
    <source>
        <dbReference type="PROSITE" id="PS51103"/>
    </source>
</evidence>
<feature type="transmembrane region" description="Helical" evidence="12">
    <location>
        <begin position="309"/>
        <end position="325"/>
    </location>
</feature>
<dbReference type="PROSITE" id="PS51098">
    <property type="entry name" value="PTS_EIIB_TYPE_1"/>
    <property type="match status" value="1"/>
</dbReference>
<sequence length="533" mass="59283">MMQKIQRFGGAMFTPVLLFAFSGLMLALSISLTNPILLGSVANEGTLWTQFWSMIENGAWTIFNQMELLFVIGLPIGLAKEASGRAAMESVVVYLTFNYFVNSILTSWGGLFGVDFSQDLIDGAAGSGLKMIAGIKTLDTSVLGALVIAGITVWIHNRYFSTKLPDWLGVFQGSSFVVIIGFFVMIPVAFLFCWIWPIFQGGIASLQHFMATSGVLGVWIYCFLERLLIPTGLHHFIYIPFMYGPAAVDGGIVKYWFSHMQEFADSTKPLKELFPEGGFALYGNEKIFAPPGIAAAFYFTAKPEKRRKVLALLIPATLTAMLVGITEPFEFTFLFAAPLLFVVHAILAATMDAAMFFFGVVGRMTNGIIDMMTTNWIPLFANHWMMYLTQIVIGLIFTCIYFFVFRFLILKFNFPTPGREADDEETKLFTKQDYRNKNKKHTPSAESTNQYATQAAAYLDAFGGYDNISDVTNCATRLRITVKDESLVGPDRAFKQGGAHGVVRHGKAFQVIVGLSVPQVREEFEKLMQMGIK</sequence>
<keyword evidence="6" id="KW-0598">Phosphotransferase system</keyword>
<evidence type="ECO:0000313" key="16">
    <source>
        <dbReference type="Proteomes" id="UP000326951"/>
    </source>
</evidence>
<dbReference type="InterPro" id="IPR003352">
    <property type="entry name" value="PTS_EIIC"/>
</dbReference>
<keyword evidence="7 12" id="KW-0812">Transmembrane</keyword>
<dbReference type="PROSITE" id="PS51103">
    <property type="entry name" value="PTS_EIIC_TYPE_1"/>
    <property type="match status" value="1"/>
</dbReference>
<dbReference type="AlphaFoldDB" id="A0A5K7X4R7"/>
<evidence type="ECO:0000256" key="3">
    <source>
        <dbReference type="ARBA" id="ARBA00022475"/>
    </source>
</evidence>
<dbReference type="GO" id="GO:0008982">
    <property type="term" value="F:protein-N(PI)-phosphohistidine-sugar phosphotransferase activity"/>
    <property type="evidence" value="ECO:0007669"/>
    <property type="project" value="InterPro"/>
</dbReference>
<accession>A0A5K7X4R7</accession>
<evidence type="ECO:0000259" key="13">
    <source>
        <dbReference type="PROSITE" id="PS51098"/>
    </source>
</evidence>
<dbReference type="GO" id="GO:0090563">
    <property type="term" value="F:protein-phosphocysteine-sugar phosphotransferase activity"/>
    <property type="evidence" value="ECO:0007669"/>
    <property type="project" value="TreeGrafter"/>
</dbReference>
<evidence type="ECO:0000256" key="5">
    <source>
        <dbReference type="ARBA" id="ARBA00022679"/>
    </source>
</evidence>
<evidence type="ECO:0000256" key="12">
    <source>
        <dbReference type="SAM" id="Phobius"/>
    </source>
</evidence>
<feature type="active site" description="Phosphocysteine intermediate; for EIIB activity" evidence="11">
    <location>
        <position position="474"/>
    </location>
</feature>
<keyword evidence="8" id="KW-0418">Kinase</keyword>
<dbReference type="PROSITE" id="PS01035">
    <property type="entry name" value="PTS_EIIB_TYPE_1_CYS"/>
    <property type="match status" value="1"/>
</dbReference>
<evidence type="ECO:0000256" key="9">
    <source>
        <dbReference type="ARBA" id="ARBA00022989"/>
    </source>
</evidence>
<comment type="subcellular location">
    <subcellularLocation>
        <location evidence="1">Cell membrane</location>
        <topology evidence="1">Multi-pass membrane protein</topology>
    </subcellularLocation>
</comment>
<dbReference type="InterPro" id="IPR013013">
    <property type="entry name" value="PTS_EIIC_1"/>
</dbReference>
<evidence type="ECO:0000256" key="10">
    <source>
        <dbReference type="ARBA" id="ARBA00023136"/>
    </source>
</evidence>
<dbReference type="RefSeq" id="WP_152080463.1">
    <property type="nucleotide sequence ID" value="NZ_AP021853.1"/>
</dbReference>
<evidence type="ECO:0000256" key="1">
    <source>
        <dbReference type="ARBA" id="ARBA00004651"/>
    </source>
</evidence>
<feature type="transmembrane region" description="Helical" evidence="12">
    <location>
        <begin position="236"/>
        <end position="257"/>
    </location>
</feature>
<evidence type="ECO:0000256" key="6">
    <source>
        <dbReference type="ARBA" id="ARBA00022683"/>
    </source>
</evidence>
<evidence type="ECO:0000313" key="15">
    <source>
        <dbReference type="EMBL" id="BBN98856.1"/>
    </source>
</evidence>
<feature type="transmembrane region" description="Helical" evidence="12">
    <location>
        <begin position="91"/>
        <end position="111"/>
    </location>
</feature>
<proteinExistence type="predicted"/>
<dbReference type="GO" id="GO:0016301">
    <property type="term" value="F:kinase activity"/>
    <property type="evidence" value="ECO:0007669"/>
    <property type="project" value="UniProtKB-KW"/>
</dbReference>
<feature type="transmembrane region" description="Helical" evidence="12">
    <location>
        <begin position="57"/>
        <end position="79"/>
    </location>
</feature>
<evidence type="ECO:0000256" key="7">
    <source>
        <dbReference type="ARBA" id="ARBA00022692"/>
    </source>
</evidence>
<feature type="transmembrane region" description="Helical" evidence="12">
    <location>
        <begin position="384"/>
        <end position="409"/>
    </location>
</feature>
<dbReference type="InterPro" id="IPR050429">
    <property type="entry name" value="PTS_Glucose_EIICBA"/>
</dbReference>
<keyword evidence="9 12" id="KW-1133">Transmembrane helix</keyword>
<name>A0A5K7X4R7_9BACL</name>
<feature type="domain" description="PTS EIIC type-1" evidence="14">
    <location>
        <begin position="1"/>
        <end position="421"/>
    </location>
</feature>
<organism evidence="15 16">
    <name type="scientific">Sporolactobacillus terrae</name>
    <dbReference type="NCBI Taxonomy" id="269673"/>
    <lineage>
        <taxon>Bacteria</taxon>
        <taxon>Bacillati</taxon>
        <taxon>Bacillota</taxon>
        <taxon>Bacilli</taxon>
        <taxon>Bacillales</taxon>
        <taxon>Sporolactobacillaceae</taxon>
        <taxon>Sporolactobacillus</taxon>
    </lineage>
</organism>
<dbReference type="Gene3D" id="3.30.1360.60">
    <property type="entry name" value="Glucose permease domain IIB"/>
    <property type="match status" value="1"/>
</dbReference>
<protein>
    <submittedName>
        <fullName evidence="15">PTS system maltose-specific EIICB component</fullName>
    </submittedName>
</protein>
<dbReference type="NCBIfam" id="TIGR02005">
    <property type="entry name" value="PTS-IIBC-alpha"/>
    <property type="match status" value="1"/>
</dbReference>
<feature type="transmembrane region" description="Helical" evidence="12">
    <location>
        <begin position="131"/>
        <end position="155"/>
    </location>
</feature>
<feature type="domain" description="PTS EIIB type-1" evidence="13">
    <location>
        <begin position="452"/>
        <end position="533"/>
    </location>
</feature>
<keyword evidence="3" id="KW-1003">Cell membrane</keyword>
<dbReference type="InterPro" id="IPR018113">
    <property type="entry name" value="PTrfase_EIIB_Cys"/>
</dbReference>
<dbReference type="Proteomes" id="UP000326951">
    <property type="component" value="Chromosome"/>
</dbReference>
<gene>
    <name evidence="15" type="primary">malP</name>
    <name evidence="15" type="ORF">St703_15610</name>
</gene>
<evidence type="ECO:0000256" key="4">
    <source>
        <dbReference type="ARBA" id="ARBA00022597"/>
    </source>
</evidence>
<dbReference type="PANTHER" id="PTHR30009">
    <property type="entry name" value="CYTOCHROME C-TYPE SYNTHESIS PROTEIN AND PTS TRANSMEMBRANE COMPONENT"/>
    <property type="match status" value="1"/>
</dbReference>
<keyword evidence="5" id="KW-0808">Transferase</keyword>
<dbReference type="InterPro" id="IPR001996">
    <property type="entry name" value="PTS_IIB_1"/>
</dbReference>
<keyword evidence="4" id="KW-0762">Sugar transport</keyword>
<keyword evidence="10 12" id="KW-0472">Membrane</keyword>
<feature type="transmembrane region" description="Helical" evidence="12">
    <location>
        <begin position="205"/>
        <end position="224"/>
    </location>
</feature>